<dbReference type="Proteomes" id="UP001143309">
    <property type="component" value="Unassembled WGS sequence"/>
</dbReference>
<dbReference type="GO" id="GO:0016787">
    <property type="term" value="F:hydrolase activity"/>
    <property type="evidence" value="ECO:0007669"/>
    <property type="project" value="UniProtKB-KW"/>
</dbReference>
<sequence>MTARELSFVHLFRPATIAGLPPVLLLHGTGGDETDLLGLGAAVAPGAALVSPRGQVLENGMPRFFRRLAEGVFDEADLRRRAGDLARFVDEARAAYGIDAPVALGFSNGANIAAAVRLLHPGLLSGAILLRGMVPLETPAAAARVPTPALLVSGERDPIVPAANAARLATMLEEAGGPVEHRVLPTSHGVTNADVEFAADWYARVASRPGASGTAS</sequence>
<keyword evidence="2 4" id="KW-0378">Hydrolase</keyword>
<dbReference type="InterPro" id="IPR050565">
    <property type="entry name" value="LYPA1-2/EST-like"/>
</dbReference>
<evidence type="ECO:0000256" key="2">
    <source>
        <dbReference type="ARBA" id="ARBA00022801"/>
    </source>
</evidence>
<dbReference type="Pfam" id="PF02230">
    <property type="entry name" value="Abhydrolase_2"/>
    <property type="match status" value="1"/>
</dbReference>
<accession>A0A9W6N651</accession>
<dbReference type="SUPFAM" id="SSF53474">
    <property type="entry name" value="alpha/beta-Hydrolases"/>
    <property type="match status" value="1"/>
</dbReference>
<comment type="similarity">
    <text evidence="1">Belongs to the AB hydrolase superfamily. AB hydrolase 2 family.</text>
</comment>
<comment type="caution">
    <text evidence="4">The sequence shown here is derived from an EMBL/GenBank/DDBJ whole genome shotgun (WGS) entry which is preliminary data.</text>
</comment>
<keyword evidence="5" id="KW-1185">Reference proteome</keyword>
<gene>
    <name evidence="4" type="ORF">GCM10008174_06980</name>
</gene>
<dbReference type="PANTHER" id="PTHR10655:SF17">
    <property type="entry name" value="LYSOPHOSPHOLIPASE-LIKE PROTEIN 1"/>
    <property type="match status" value="1"/>
</dbReference>
<dbReference type="InterPro" id="IPR029058">
    <property type="entry name" value="AB_hydrolase_fold"/>
</dbReference>
<dbReference type="Gene3D" id="3.40.50.1820">
    <property type="entry name" value="alpha/beta hydrolase"/>
    <property type="match status" value="1"/>
</dbReference>
<dbReference type="InterPro" id="IPR003140">
    <property type="entry name" value="PLipase/COase/thioEstase"/>
</dbReference>
<dbReference type="RefSeq" id="WP_271199452.1">
    <property type="nucleotide sequence ID" value="NZ_BSFL01000001.1"/>
</dbReference>
<protein>
    <submittedName>
        <fullName evidence="4">Hydrolase</fullName>
    </submittedName>
</protein>
<evidence type="ECO:0000313" key="5">
    <source>
        <dbReference type="Proteomes" id="UP001143309"/>
    </source>
</evidence>
<name>A0A9W6N651_9HYPH</name>
<reference evidence="4" key="2">
    <citation type="submission" date="2023-01" db="EMBL/GenBank/DDBJ databases">
        <authorList>
            <person name="Sun Q."/>
            <person name="Evtushenko L."/>
        </authorList>
    </citation>
    <scope>NUCLEOTIDE SEQUENCE</scope>
    <source>
        <strain evidence="4">VKM B-2748</strain>
    </source>
</reference>
<proteinExistence type="inferred from homology"/>
<evidence type="ECO:0000313" key="4">
    <source>
        <dbReference type="EMBL" id="GLK78957.1"/>
    </source>
</evidence>
<organism evidence="4 5">
    <name type="scientific">Methylopila turkensis</name>
    <dbReference type="NCBI Taxonomy" id="1437816"/>
    <lineage>
        <taxon>Bacteria</taxon>
        <taxon>Pseudomonadati</taxon>
        <taxon>Pseudomonadota</taxon>
        <taxon>Alphaproteobacteria</taxon>
        <taxon>Hyphomicrobiales</taxon>
        <taxon>Methylopilaceae</taxon>
        <taxon>Methylopila</taxon>
    </lineage>
</organism>
<dbReference type="EMBL" id="BSFL01000001">
    <property type="protein sequence ID" value="GLK78957.1"/>
    <property type="molecule type" value="Genomic_DNA"/>
</dbReference>
<evidence type="ECO:0000256" key="1">
    <source>
        <dbReference type="ARBA" id="ARBA00006499"/>
    </source>
</evidence>
<dbReference type="PANTHER" id="PTHR10655">
    <property type="entry name" value="LYSOPHOSPHOLIPASE-RELATED"/>
    <property type="match status" value="1"/>
</dbReference>
<reference evidence="4" key="1">
    <citation type="journal article" date="2014" name="Int. J. Syst. Evol. Microbiol.">
        <title>Complete genome sequence of Corynebacterium casei LMG S-19264T (=DSM 44701T), isolated from a smear-ripened cheese.</title>
        <authorList>
            <consortium name="US DOE Joint Genome Institute (JGI-PGF)"/>
            <person name="Walter F."/>
            <person name="Albersmeier A."/>
            <person name="Kalinowski J."/>
            <person name="Ruckert C."/>
        </authorList>
    </citation>
    <scope>NUCLEOTIDE SEQUENCE</scope>
    <source>
        <strain evidence="4">VKM B-2748</strain>
    </source>
</reference>
<feature type="domain" description="Phospholipase/carboxylesterase/thioesterase" evidence="3">
    <location>
        <begin position="23"/>
        <end position="200"/>
    </location>
</feature>
<dbReference type="AlphaFoldDB" id="A0A9W6N651"/>
<evidence type="ECO:0000259" key="3">
    <source>
        <dbReference type="Pfam" id="PF02230"/>
    </source>
</evidence>